<dbReference type="PANTHER" id="PTHR31569">
    <property type="entry name" value="SWIM-TYPE DOMAIN-CONTAINING PROTEIN"/>
    <property type="match status" value="1"/>
</dbReference>
<dbReference type="AlphaFoldDB" id="A0AAD8P1M6"/>
<sequence length="366" mass="41824">MGCDPRFKLCFQCTGEYEMVIYNQFELIVTVSSLQPSTHLLQNLLQTPFLFLIFQAAAFTSHILTFNVFSPLTSKFFFIFCCSEISSFSPNPPSPSSSLYNYASLNNLDLIRQEGSFASLILLQQVLRSGSFLGGQYKTVATVRKTGSKKIGCPFELKGSFVSKRSHWKLEVKNPMHNHSPIENLEGHAYARRISVEEKRLIGELADQDIPARSIWSALTKKNPEKKIIKKDIDNAIQKINKENSVGQSPMQQLENFFKDKDYVYSTNVNQTTQAVEDVFFMHKYSYTMWCAFPHVLMIDATYQTNIYGLPFVQVVGMTSTNQSFAVAHAFISNEKTENYAWVLKKINDMLEKRMEPIFTLQRTPP</sequence>
<comment type="caution">
    <text evidence="2">The sequence shown here is derived from an EMBL/GenBank/DDBJ whole genome shotgun (WGS) entry which is preliminary data.</text>
</comment>
<evidence type="ECO:0000313" key="3">
    <source>
        <dbReference type="Proteomes" id="UP001229421"/>
    </source>
</evidence>
<dbReference type="PANTHER" id="PTHR31569:SF4">
    <property type="entry name" value="SWIM-TYPE DOMAIN-CONTAINING PROTEIN"/>
    <property type="match status" value="1"/>
</dbReference>
<dbReference type="InterPro" id="IPR052579">
    <property type="entry name" value="Zinc_finger_SWIM"/>
</dbReference>
<feature type="domain" description="MULE transposase" evidence="1">
    <location>
        <begin position="296"/>
        <end position="353"/>
    </location>
</feature>
<dbReference type="InterPro" id="IPR018289">
    <property type="entry name" value="MULE_transposase_dom"/>
</dbReference>
<evidence type="ECO:0000313" key="2">
    <source>
        <dbReference type="EMBL" id="KAK1435825.1"/>
    </source>
</evidence>
<gene>
    <name evidence="2" type="ORF">QVD17_01595</name>
</gene>
<protein>
    <recommendedName>
        <fullName evidence="1">MULE transposase domain-containing protein</fullName>
    </recommendedName>
</protein>
<dbReference type="Pfam" id="PF10551">
    <property type="entry name" value="MULE"/>
    <property type="match status" value="1"/>
</dbReference>
<accession>A0AAD8P1M6</accession>
<name>A0AAD8P1M6_TARER</name>
<dbReference type="EMBL" id="JAUHHV010000001">
    <property type="protein sequence ID" value="KAK1435825.1"/>
    <property type="molecule type" value="Genomic_DNA"/>
</dbReference>
<reference evidence="2" key="1">
    <citation type="journal article" date="2023" name="bioRxiv">
        <title>Improved chromosome-level genome assembly for marigold (Tagetes erecta).</title>
        <authorList>
            <person name="Jiang F."/>
            <person name="Yuan L."/>
            <person name="Wang S."/>
            <person name="Wang H."/>
            <person name="Xu D."/>
            <person name="Wang A."/>
            <person name="Fan W."/>
        </authorList>
    </citation>
    <scope>NUCLEOTIDE SEQUENCE</scope>
    <source>
        <strain evidence="2">WSJ</strain>
        <tissue evidence="2">Leaf</tissue>
    </source>
</reference>
<organism evidence="2 3">
    <name type="scientific">Tagetes erecta</name>
    <name type="common">African marigold</name>
    <dbReference type="NCBI Taxonomy" id="13708"/>
    <lineage>
        <taxon>Eukaryota</taxon>
        <taxon>Viridiplantae</taxon>
        <taxon>Streptophyta</taxon>
        <taxon>Embryophyta</taxon>
        <taxon>Tracheophyta</taxon>
        <taxon>Spermatophyta</taxon>
        <taxon>Magnoliopsida</taxon>
        <taxon>eudicotyledons</taxon>
        <taxon>Gunneridae</taxon>
        <taxon>Pentapetalae</taxon>
        <taxon>asterids</taxon>
        <taxon>campanulids</taxon>
        <taxon>Asterales</taxon>
        <taxon>Asteraceae</taxon>
        <taxon>Asteroideae</taxon>
        <taxon>Heliantheae alliance</taxon>
        <taxon>Tageteae</taxon>
        <taxon>Tagetes</taxon>
    </lineage>
</organism>
<keyword evidence="3" id="KW-1185">Reference proteome</keyword>
<dbReference type="Proteomes" id="UP001229421">
    <property type="component" value="Unassembled WGS sequence"/>
</dbReference>
<proteinExistence type="predicted"/>
<evidence type="ECO:0000259" key="1">
    <source>
        <dbReference type="Pfam" id="PF10551"/>
    </source>
</evidence>